<dbReference type="InterPro" id="IPR024072">
    <property type="entry name" value="DHFR-like_dom_sf"/>
</dbReference>
<feature type="domain" description="Bacterial bifunctional deaminase-reductase C-terminal" evidence="1">
    <location>
        <begin position="5"/>
        <end position="198"/>
    </location>
</feature>
<protein>
    <submittedName>
        <fullName evidence="2">Dihydrofolate reductase family protein</fullName>
    </submittedName>
</protein>
<evidence type="ECO:0000313" key="3">
    <source>
        <dbReference type="Proteomes" id="UP001589793"/>
    </source>
</evidence>
<reference evidence="2 3" key="1">
    <citation type="submission" date="2024-09" db="EMBL/GenBank/DDBJ databases">
        <authorList>
            <person name="Sun Q."/>
            <person name="Mori K."/>
        </authorList>
    </citation>
    <scope>NUCLEOTIDE SEQUENCE [LARGE SCALE GENOMIC DNA]</scope>
    <source>
        <strain evidence="2 3">CICC 10874</strain>
    </source>
</reference>
<dbReference type="Proteomes" id="UP001589793">
    <property type="component" value="Unassembled WGS sequence"/>
</dbReference>
<proteinExistence type="predicted"/>
<dbReference type="SUPFAM" id="SSF53597">
    <property type="entry name" value="Dihydrofolate reductase-like"/>
    <property type="match status" value="1"/>
</dbReference>
<dbReference type="Pfam" id="PF01872">
    <property type="entry name" value="RibD_C"/>
    <property type="match status" value="1"/>
</dbReference>
<comment type="caution">
    <text evidence="2">The sequence shown here is derived from an EMBL/GenBank/DDBJ whole genome shotgun (WGS) entry which is preliminary data.</text>
</comment>
<dbReference type="Gene3D" id="3.40.430.10">
    <property type="entry name" value="Dihydrofolate Reductase, subunit A"/>
    <property type="match status" value="1"/>
</dbReference>
<dbReference type="InterPro" id="IPR002734">
    <property type="entry name" value="RibDG_C"/>
</dbReference>
<evidence type="ECO:0000259" key="1">
    <source>
        <dbReference type="Pfam" id="PF01872"/>
    </source>
</evidence>
<dbReference type="RefSeq" id="WP_376978235.1">
    <property type="nucleotide sequence ID" value="NZ_JBHLSV010000003.1"/>
</dbReference>
<keyword evidence="3" id="KW-1185">Reference proteome</keyword>
<evidence type="ECO:0000313" key="2">
    <source>
        <dbReference type="EMBL" id="MFC0673005.1"/>
    </source>
</evidence>
<organism evidence="2 3">
    <name type="scientific">Brachybacterium hainanense</name>
    <dbReference type="NCBI Taxonomy" id="1541174"/>
    <lineage>
        <taxon>Bacteria</taxon>
        <taxon>Bacillati</taxon>
        <taxon>Actinomycetota</taxon>
        <taxon>Actinomycetes</taxon>
        <taxon>Micrococcales</taxon>
        <taxon>Dermabacteraceae</taxon>
        <taxon>Brachybacterium</taxon>
    </lineage>
</organism>
<accession>A0ABV6R7Q0</accession>
<dbReference type="EMBL" id="JBHLSV010000003">
    <property type="protein sequence ID" value="MFC0673005.1"/>
    <property type="molecule type" value="Genomic_DNA"/>
</dbReference>
<gene>
    <name evidence="2" type="ORF">ACFFF6_03430</name>
</gene>
<sequence>MSQVVVHNFSISLDGYGTGEGLTQQEPFGHAGERLHTWMFATRMWARMTGDPDPSAGSTGIDDLLASRHERGVGAEIMGRGKWSWRSGPVTDVGTDGEWRGWWGEDPPFHTPVFVLTHHPRPPLEMEGGTTFHFLDASPAQALEIAKEAAGGLDVRIGGGPSIVRDFLAAGLIDTAHLVQVPILLGRGVNLWTGLEGLEEHYAIEAIPSPSGVVHLLLSRRGSAS</sequence>
<name>A0ABV6R7Q0_9MICO</name>